<evidence type="ECO:0000259" key="6">
    <source>
        <dbReference type="PROSITE" id="PS50878"/>
    </source>
</evidence>
<keyword evidence="9" id="KW-1185">Reference proteome</keyword>
<dbReference type="FunFam" id="3.30.70.270:FF:000020">
    <property type="entry name" value="Transposon Tf2-6 polyprotein-like Protein"/>
    <property type="match status" value="1"/>
</dbReference>
<dbReference type="GO" id="GO:0003676">
    <property type="term" value="F:nucleic acid binding"/>
    <property type="evidence" value="ECO:0007669"/>
    <property type="project" value="InterPro"/>
</dbReference>
<feature type="domain" description="Integrase catalytic" evidence="7">
    <location>
        <begin position="599"/>
        <end position="707"/>
    </location>
</feature>
<dbReference type="GO" id="GO:0042575">
    <property type="term" value="C:DNA polymerase complex"/>
    <property type="evidence" value="ECO:0007669"/>
    <property type="project" value="UniProtKB-ARBA"/>
</dbReference>
<accession>A0A016T6A7</accession>
<dbReference type="InterPro" id="IPR041577">
    <property type="entry name" value="RT_RNaseH_2"/>
</dbReference>
<dbReference type="GO" id="GO:0003964">
    <property type="term" value="F:RNA-directed DNA polymerase activity"/>
    <property type="evidence" value="ECO:0007669"/>
    <property type="project" value="UniProtKB-KW"/>
</dbReference>
<dbReference type="CDD" id="cd09274">
    <property type="entry name" value="RNase_HI_RT_Ty3"/>
    <property type="match status" value="1"/>
</dbReference>
<dbReference type="InterPro" id="IPR001584">
    <property type="entry name" value="Integrase_cat-core"/>
</dbReference>
<dbReference type="InterPro" id="IPR043128">
    <property type="entry name" value="Rev_trsase/Diguanyl_cyclase"/>
</dbReference>
<gene>
    <name evidence="8" type="primary">Acey_s0131.g1661</name>
    <name evidence="8" type="ORF">Y032_0131g1661</name>
</gene>
<keyword evidence="3" id="KW-0255">Endonuclease</keyword>
<proteinExistence type="predicted"/>
<dbReference type="GO" id="GO:0015074">
    <property type="term" value="P:DNA integration"/>
    <property type="evidence" value="ECO:0007669"/>
    <property type="project" value="InterPro"/>
</dbReference>
<dbReference type="Pfam" id="PF00078">
    <property type="entry name" value="RVT_1"/>
    <property type="match status" value="1"/>
</dbReference>
<dbReference type="PROSITE" id="PS50878">
    <property type="entry name" value="RT_POL"/>
    <property type="match status" value="1"/>
</dbReference>
<keyword evidence="4" id="KW-0808">Transferase</keyword>
<keyword evidence="4" id="KW-0548">Nucleotidyltransferase</keyword>
<evidence type="ECO:0000256" key="5">
    <source>
        <dbReference type="ARBA" id="ARBA00023268"/>
    </source>
</evidence>
<dbReference type="FunFam" id="3.10.20.370:FF:000001">
    <property type="entry name" value="Retrovirus-related Pol polyprotein from transposon 17.6-like protein"/>
    <property type="match status" value="1"/>
</dbReference>
<dbReference type="PANTHER" id="PTHR37984">
    <property type="entry name" value="PROTEIN CBG26694"/>
    <property type="match status" value="1"/>
</dbReference>
<dbReference type="PANTHER" id="PTHR37984:SF5">
    <property type="entry name" value="PROTEIN NYNRIN-LIKE"/>
    <property type="match status" value="1"/>
</dbReference>
<dbReference type="InterPro" id="IPR043502">
    <property type="entry name" value="DNA/RNA_pol_sf"/>
</dbReference>
<dbReference type="PROSITE" id="PS50994">
    <property type="entry name" value="INTEGRASE"/>
    <property type="match status" value="1"/>
</dbReference>
<dbReference type="FunFam" id="1.10.340.70:FF:000003">
    <property type="entry name" value="Protein CBG25708"/>
    <property type="match status" value="1"/>
</dbReference>
<dbReference type="AlphaFoldDB" id="A0A016T6A7"/>
<evidence type="ECO:0000313" key="9">
    <source>
        <dbReference type="Proteomes" id="UP000024635"/>
    </source>
</evidence>
<evidence type="ECO:0000259" key="7">
    <source>
        <dbReference type="PROSITE" id="PS50994"/>
    </source>
</evidence>
<evidence type="ECO:0000256" key="3">
    <source>
        <dbReference type="ARBA" id="ARBA00022759"/>
    </source>
</evidence>
<dbReference type="Proteomes" id="UP000024635">
    <property type="component" value="Unassembled WGS sequence"/>
</dbReference>
<dbReference type="Gene3D" id="1.10.340.70">
    <property type="match status" value="1"/>
</dbReference>
<dbReference type="EMBL" id="JARK01001467">
    <property type="protein sequence ID" value="EYB98498.1"/>
    <property type="molecule type" value="Genomic_DNA"/>
</dbReference>
<dbReference type="EC" id="2.7.7.49" evidence="1"/>
<comment type="caution">
    <text evidence="8">The sequence shown here is derived from an EMBL/GenBank/DDBJ whole genome shotgun (WGS) entry which is preliminary data.</text>
</comment>
<dbReference type="InterPro" id="IPR000477">
    <property type="entry name" value="RT_dom"/>
</dbReference>
<sequence>MSYYMKMMVAEVKADQIDDVAMKLKETYPEVFEEGLGLCTKEKADLQLVGDVRPVFKACRPVPHGAVEAVEKELDRFLEMKVIAPVTHSEWAAPIVCVRKSNGKLRVCADFSTGLNRALESFDYPLPVPEDIFATLNGGAVFSQIDLSDAYLQIELSDESKKMVVINTHRGLFQYNRLPFGMKKALGIFQQIMNKMITGLRGVTTYLDDILVRIEKCSFAKPEIWYLGFIVDKNGRRPSPEKIEAIKGIFEPKNVGQLRAFLGMITCYAAFMPTMKDLRGPLDVLLKKDVKWEWTSKQQTAFEKLKKALSGELNLAHYDPRQKIVVAADACDYGIGCVISHRYGDGSEKPIAHASRFLTAAEKNFSQIEKEALGIVFAVKKFHKYVFGRKFLLLTDHKPLLAIFGDKKGVPVYCANRLMRWATILLGKYVNTTKFGQADGLSRLMQKHQVEDEDIVIASVENDVGSLLKECIRRLPVTVTDVESYTTTDPVLRKVISCVNSGKWPKENQKLAHFQNRRETLSLVGGCLMSGERVVIPPELRSKVLKELHVGHPGIVRMKKRARSYVYWLNIDSDCEDMVRRCTNCQEAAKNPMKVPLKTWPSPTRVWQRVHIDFAGPLQGIYYLVVVDAFSKWPEMIEMSNISAGKTVKALKSLFARYGLPQTIVSDNGTQFTSEQFKAMCDEGGIVHIKTAPYHPQSNGQNVLLIH</sequence>
<dbReference type="GO" id="GO:0004519">
    <property type="term" value="F:endonuclease activity"/>
    <property type="evidence" value="ECO:0007669"/>
    <property type="project" value="UniProtKB-KW"/>
</dbReference>
<dbReference type="InterPro" id="IPR041588">
    <property type="entry name" value="Integrase_H2C2"/>
</dbReference>
<evidence type="ECO:0000256" key="4">
    <source>
        <dbReference type="ARBA" id="ARBA00022918"/>
    </source>
</evidence>
<dbReference type="Pfam" id="PF17921">
    <property type="entry name" value="Integrase_H2C2"/>
    <property type="match status" value="1"/>
</dbReference>
<organism evidence="8 9">
    <name type="scientific">Ancylostoma ceylanicum</name>
    <dbReference type="NCBI Taxonomy" id="53326"/>
    <lineage>
        <taxon>Eukaryota</taxon>
        <taxon>Metazoa</taxon>
        <taxon>Ecdysozoa</taxon>
        <taxon>Nematoda</taxon>
        <taxon>Chromadorea</taxon>
        <taxon>Rhabditida</taxon>
        <taxon>Rhabditina</taxon>
        <taxon>Rhabditomorpha</taxon>
        <taxon>Strongyloidea</taxon>
        <taxon>Ancylostomatidae</taxon>
        <taxon>Ancylostomatinae</taxon>
        <taxon>Ancylostoma</taxon>
    </lineage>
</organism>
<dbReference type="InterPro" id="IPR012337">
    <property type="entry name" value="RNaseH-like_sf"/>
</dbReference>
<name>A0A016T6A7_9BILA</name>
<protein>
    <recommendedName>
        <fullName evidence="1">RNA-directed DNA polymerase</fullName>
        <ecNumber evidence="1">2.7.7.49</ecNumber>
    </recommendedName>
</protein>
<keyword evidence="4" id="KW-0695">RNA-directed DNA polymerase</keyword>
<dbReference type="Gene3D" id="3.30.420.10">
    <property type="entry name" value="Ribonuclease H-like superfamily/Ribonuclease H"/>
    <property type="match status" value="1"/>
</dbReference>
<evidence type="ECO:0000256" key="2">
    <source>
        <dbReference type="ARBA" id="ARBA00022722"/>
    </source>
</evidence>
<dbReference type="CDD" id="cd01647">
    <property type="entry name" value="RT_LTR"/>
    <property type="match status" value="1"/>
</dbReference>
<reference evidence="9" key="1">
    <citation type="journal article" date="2015" name="Nat. Genet.">
        <title>The genome and transcriptome of the zoonotic hookworm Ancylostoma ceylanicum identify infection-specific gene families.</title>
        <authorList>
            <person name="Schwarz E.M."/>
            <person name="Hu Y."/>
            <person name="Antoshechkin I."/>
            <person name="Miller M.M."/>
            <person name="Sternberg P.W."/>
            <person name="Aroian R.V."/>
        </authorList>
    </citation>
    <scope>NUCLEOTIDE SEQUENCE</scope>
    <source>
        <strain evidence="9">HY135</strain>
    </source>
</reference>
<evidence type="ECO:0000313" key="8">
    <source>
        <dbReference type="EMBL" id="EYB98498.1"/>
    </source>
</evidence>
<evidence type="ECO:0000256" key="1">
    <source>
        <dbReference type="ARBA" id="ARBA00012493"/>
    </source>
</evidence>
<keyword evidence="3" id="KW-0378">Hydrolase</keyword>
<dbReference type="SUPFAM" id="SSF56672">
    <property type="entry name" value="DNA/RNA polymerases"/>
    <property type="match status" value="1"/>
</dbReference>
<dbReference type="STRING" id="53326.A0A016T6A7"/>
<keyword evidence="2" id="KW-0540">Nuclease</keyword>
<dbReference type="Pfam" id="PF00665">
    <property type="entry name" value="rve"/>
    <property type="match status" value="1"/>
</dbReference>
<dbReference type="InterPro" id="IPR036397">
    <property type="entry name" value="RNaseH_sf"/>
</dbReference>
<dbReference type="OrthoDB" id="5920039at2759"/>
<dbReference type="Gene3D" id="3.30.70.270">
    <property type="match status" value="2"/>
</dbReference>
<dbReference type="Pfam" id="PF17919">
    <property type="entry name" value="RT_RNaseH_2"/>
    <property type="match status" value="1"/>
</dbReference>
<dbReference type="SUPFAM" id="SSF53098">
    <property type="entry name" value="Ribonuclease H-like"/>
    <property type="match status" value="1"/>
</dbReference>
<dbReference type="Gene3D" id="3.10.10.10">
    <property type="entry name" value="HIV Type 1 Reverse Transcriptase, subunit A, domain 1"/>
    <property type="match status" value="1"/>
</dbReference>
<dbReference type="InterPro" id="IPR050951">
    <property type="entry name" value="Retrovirus_Pol_polyprotein"/>
</dbReference>
<keyword evidence="5" id="KW-0511">Multifunctional enzyme</keyword>
<feature type="domain" description="Reverse transcriptase" evidence="6">
    <location>
        <begin position="79"/>
        <end position="266"/>
    </location>
</feature>